<dbReference type="InterPro" id="IPR005546">
    <property type="entry name" value="Autotransporte_beta"/>
</dbReference>
<dbReference type="Pfam" id="PF03797">
    <property type="entry name" value="Autotransporter"/>
    <property type="match status" value="1"/>
</dbReference>
<evidence type="ECO:0000256" key="1">
    <source>
        <dbReference type="SAM" id="SignalP"/>
    </source>
</evidence>
<feature type="signal peptide" evidence="1">
    <location>
        <begin position="1"/>
        <end position="25"/>
    </location>
</feature>
<dbReference type="EMBL" id="SMDR01000001">
    <property type="protein sequence ID" value="TNJ35644.1"/>
    <property type="molecule type" value="Genomic_DNA"/>
</dbReference>
<dbReference type="PROSITE" id="PS51208">
    <property type="entry name" value="AUTOTRANSPORTER"/>
    <property type="match status" value="1"/>
</dbReference>
<dbReference type="OrthoDB" id="5360469at2"/>
<comment type="caution">
    <text evidence="3">The sequence shown here is derived from an EMBL/GenBank/DDBJ whole genome shotgun (WGS) entry which is preliminary data.</text>
</comment>
<reference evidence="3 4" key="1">
    <citation type="submission" date="2019-03" db="EMBL/GenBank/DDBJ databases">
        <title>Arenimonas daejeonensis sp. nov., isolated from compost.</title>
        <authorList>
            <person name="Jeon C.O."/>
        </authorList>
    </citation>
    <scope>NUCLEOTIDE SEQUENCE [LARGE SCALE GENOMIC DNA]</scope>
    <source>
        <strain evidence="3 4">R29</strain>
    </source>
</reference>
<dbReference type="Proteomes" id="UP000305760">
    <property type="component" value="Unassembled WGS sequence"/>
</dbReference>
<evidence type="ECO:0000259" key="2">
    <source>
        <dbReference type="PROSITE" id="PS51208"/>
    </source>
</evidence>
<protein>
    <submittedName>
        <fullName evidence="3">Autotransporter outer membrane beta-barrel domain-containing protein</fullName>
    </submittedName>
</protein>
<gene>
    <name evidence="3" type="ORF">E1B00_07820</name>
</gene>
<evidence type="ECO:0000313" key="3">
    <source>
        <dbReference type="EMBL" id="TNJ35644.1"/>
    </source>
</evidence>
<keyword evidence="1" id="KW-0732">Signal</keyword>
<accession>A0A5C4RX44</accession>
<sequence length="544" mass="57318">MGNRHPHYLFALCAACLAAPAVGQAQVQTTTESFGYMETYDYAYDGRRNDSYQTNVIGIIDGQAVVFDLTFNRAFEDPDVVNGLAGHIATRGVNVGGAPGVLTWGDAQLVDAYEEFLDSFTETSYSTVTSSVVTTQLTSGDAPNNIAFVGNRGYCYSFGVSGETNFGGLDGYFADCDTSEEFEVAAGTVNTNTHTTTVVTTLETSFTNEDYLNYGFYQYTGTVTLIGAVHTAVQSGAFEAGTGFRSRLLGEGGPRGGIRAAQAARAGGGGSPVRFWFGGHGGESETPVRGAVAGSRRSRSGLSGGVVFAPAEGFALGLALDRTESDIDAVGAVEAADFELTQYGLTAAWEGEAWFVSSAAMQGRGRVDAVHGNLALGGVSTADYSLDVQQLAAEAGYRFRFGRFHVAPLLGADWQRVRTGGFAEQGGVALAADGHGVRRSNAWAGLDAGHEWRFGGEAYLQLGGRLTYTHELSGDARALPVTLVGAPGDPLRITGATDEDSHVALALEAVWGISREAAIYVSAQAERHDGKDFHHVMAGMRIGW</sequence>
<dbReference type="Gene3D" id="2.40.128.130">
    <property type="entry name" value="Autotransporter beta-domain"/>
    <property type="match status" value="1"/>
</dbReference>
<dbReference type="SMART" id="SM00869">
    <property type="entry name" value="Autotransporter"/>
    <property type="match status" value="1"/>
</dbReference>
<proteinExistence type="predicted"/>
<dbReference type="SUPFAM" id="SSF103515">
    <property type="entry name" value="Autotransporter"/>
    <property type="match status" value="1"/>
</dbReference>
<feature type="domain" description="Autotransporter" evidence="2">
    <location>
        <begin position="268"/>
        <end position="544"/>
    </location>
</feature>
<organism evidence="3 4">
    <name type="scientific">Arenimonas terrae</name>
    <dbReference type="NCBI Taxonomy" id="2546226"/>
    <lineage>
        <taxon>Bacteria</taxon>
        <taxon>Pseudomonadati</taxon>
        <taxon>Pseudomonadota</taxon>
        <taxon>Gammaproteobacteria</taxon>
        <taxon>Lysobacterales</taxon>
        <taxon>Lysobacteraceae</taxon>
        <taxon>Arenimonas</taxon>
    </lineage>
</organism>
<feature type="chain" id="PRO_5022685524" evidence="1">
    <location>
        <begin position="26"/>
        <end position="544"/>
    </location>
</feature>
<dbReference type="InterPro" id="IPR036709">
    <property type="entry name" value="Autotransporte_beta_dom_sf"/>
</dbReference>
<name>A0A5C4RX44_9GAMM</name>
<dbReference type="AlphaFoldDB" id="A0A5C4RX44"/>
<keyword evidence="4" id="KW-1185">Reference proteome</keyword>
<evidence type="ECO:0000313" key="4">
    <source>
        <dbReference type="Proteomes" id="UP000305760"/>
    </source>
</evidence>
<dbReference type="RefSeq" id="WP_139447292.1">
    <property type="nucleotide sequence ID" value="NZ_SMDR01000001.1"/>
</dbReference>